<dbReference type="Proteomes" id="UP000245921">
    <property type="component" value="Unassembled WGS sequence"/>
</dbReference>
<evidence type="ECO:0000256" key="6">
    <source>
        <dbReference type="ARBA" id="ARBA00022975"/>
    </source>
</evidence>
<dbReference type="PANTHER" id="PTHR19278">
    <property type="entry name" value="OROTATE PHOSPHORIBOSYLTRANSFERASE"/>
    <property type="match status" value="1"/>
</dbReference>
<keyword evidence="10" id="KW-1185">Reference proteome</keyword>
<dbReference type="GO" id="GO:0004588">
    <property type="term" value="F:orotate phosphoribosyltransferase activity"/>
    <property type="evidence" value="ECO:0007669"/>
    <property type="project" value="UniProtKB-UniRule"/>
</dbReference>
<accession>A0AA45HIS3</accession>
<dbReference type="InterPro" id="IPR000836">
    <property type="entry name" value="PRTase_dom"/>
</dbReference>
<name>A0AA45HIS3_9BACT</name>
<comment type="similarity">
    <text evidence="7">Belongs to the purine/pyrimidine phosphoribosyltransferase family. PyrE subfamily.</text>
</comment>
<protein>
    <recommendedName>
        <fullName evidence="2 7">Orotate phosphoribosyltransferase</fullName>
        <shortName evidence="7">OPRT</shortName>
        <shortName evidence="7">OPRTase</shortName>
        <ecNumber evidence="2 7">2.4.2.10</ecNumber>
    </recommendedName>
</protein>
<comment type="function">
    <text evidence="7">Catalyzes the transfer of a ribosyl phosphate group from 5-phosphoribose 1-diphosphate to orotate, leading to the formation of orotidine monophosphate (OMP).</text>
</comment>
<dbReference type="InterPro" id="IPR029057">
    <property type="entry name" value="PRTase-like"/>
</dbReference>
<dbReference type="EC" id="2.4.2.10" evidence="2 7"/>
<dbReference type="EMBL" id="QGGI01000007">
    <property type="protein sequence ID" value="PWJ95049.1"/>
    <property type="molecule type" value="Genomic_DNA"/>
</dbReference>
<evidence type="ECO:0000256" key="5">
    <source>
        <dbReference type="ARBA" id="ARBA00022842"/>
    </source>
</evidence>
<dbReference type="GO" id="GO:0019856">
    <property type="term" value="P:pyrimidine nucleobase biosynthetic process"/>
    <property type="evidence" value="ECO:0007669"/>
    <property type="project" value="InterPro"/>
</dbReference>
<evidence type="ECO:0000256" key="1">
    <source>
        <dbReference type="ARBA" id="ARBA00004889"/>
    </source>
</evidence>
<keyword evidence="3 7" id="KW-0328">Glycosyltransferase</keyword>
<keyword evidence="4 7" id="KW-0808">Transferase</keyword>
<sequence length="188" mass="21110">MKNNIMNILEKTEAVLKGHFLLSSGKHSDTYIQCAKVLMYPDYAEMFGEMIADKLDDEVDIVVSPALGGIIIGYETAKALGKNFIFSERNSEGNMDIRRGFVLEENLRILIVEDVITTGKSTKEVIEVLKNYKPKKIYKACIVNRGSIDEIDGDKIISLVDIKPDIYEEDDCPFCKNGDKPIKPGSRK</sequence>
<evidence type="ECO:0000313" key="9">
    <source>
        <dbReference type="EMBL" id="PWJ95049.1"/>
    </source>
</evidence>
<dbReference type="Gene3D" id="3.40.50.2020">
    <property type="match status" value="1"/>
</dbReference>
<evidence type="ECO:0000259" key="8">
    <source>
        <dbReference type="Pfam" id="PF00156"/>
    </source>
</evidence>
<comment type="cofactor">
    <cofactor evidence="7">
        <name>Mg(2+)</name>
        <dbReference type="ChEBI" id="CHEBI:18420"/>
    </cofactor>
</comment>
<evidence type="ECO:0000256" key="7">
    <source>
        <dbReference type="HAMAP-Rule" id="MF_01208"/>
    </source>
</evidence>
<evidence type="ECO:0000256" key="3">
    <source>
        <dbReference type="ARBA" id="ARBA00022676"/>
    </source>
</evidence>
<dbReference type="AlphaFoldDB" id="A0AA45HIS3"/>
<comment type="caution">
    <text evidence="9">The sequence shown here is derived from an EMBL/GenBank/DDBJ whole genome shotgun (WGS) entry which is preliminary data.</text>
</comment>
<comment type="caution">
    <text evidence="7">Lacks conserved residue(s) required for the propagation of feature annotation.</text>
</comment>
<feature type="binding site" evidence="7">
    <location>
        <position position="89"/>
    </location>
    <ligand>
        <name>5-phospho-alpha-D-ribose 1-diphosphate</name>
        <dbReference type="ChEBI" id="CHEBI:58017"/>
        <note>ligand shared between dimeric partners</note>
    </ligand>
</feature>
<dbReference type="CDD" id="cd06223">
    <property type="entry name" value="PRTases_typeI"/>
    <property type="match status" value="1"/>
</dbReference>
<evidence type="ECO:0000256" key="4">
    <source>
        <dbReference type="ARBA" id="ARBA00022679"/>
    </source>
</evidence>
<dbReference type="Pfam" id="PF00156">
    <property type="entry name" value="Pribosyltran"/>
    <property type="match status" value="1"/>
</dbReference>
<reference evidence="9 10" key="1">
    <citation type="submission" date="2018-05" db="EMBL/GenBank/DDBJ databases">
        <title>Genomic Encyclopedia of Type Strains, Phase IV (KMG-IV): sequencing the most valuable type-strain genomes for metagenomic binning, comparative biology and taxonomic classification.</title>
        <authorList>
            <person name="Goeker M."/>
        </authorList>
    </citation>
    <scope>NUCLEOTIDE SEQUENCE [LARGE SCALE GENOMIC DNA]</scope>
    <source>
        <strain evidence="9 10">DSM 24906</strain>
    </source>
</reference>
<keyword evidence="6 7" id="KW-0665">Pyrimidine biosynthesis</keyword>
<organism evidence="9 10">
    <name type="scientific">Oceanotoga teriensis</name>
    <dbReference type="NCBI Taxonomy" id="515440"/>
    <lineage>
        <taxon>Bacteria</taxon>
        <taxon>Thermotogati</taxon>
        <taxon>Thermotogota</taxon>
        <taxon>Thermotogae</taxon>
        <taxon>Petrotogales</taxon>
        <taxon>Petrotogaceae</taxon>
        <taxon>Oceanotoga</taxon>
    </lineage>
</organism>
<proteinExistence type="inferred from homology"/>
<dbReference type="HAMAP" id="MF_01208">
    <property type="entry name" value="PyrE"/>
    <property type="match status" value="1"/>
</dbReference>
<comment type="pathway">
    <text evidence="1 7">Pyrimidine metabolism; UMP biosynthesis via de novo pathway; UMP from orotate: step 1/2.</text>
</comment>
<feature type="binding site" description="in other chain" evidence="7">
    <location>
        <begin position="113"/>
        <end position="121"/>
    </location>
    <ligand>
        <name>5-phospho-alpha-D-ribose 1-diphosphate</name>
        <dbReference type="ChEBI" id="CHEBI:58017"/>
        <note>ligand shared between dimeric partners</note>
    </ligand>
</feature>
<keyword evidence="5 7" id="KW-0460">Magnesium</keyword>
<evidence type="ECO:0000313" key="10">
    <source>
        <dbReference type="Proteomes" id="UP000245921"/>
    </source>
</evidence>
<feature type="binding site" evidence="7">
    <location>
        <position position="117"/>
    </location>
    <ligand>
        <name>orotate</name>
        <dbReference type="ChEBI" id="CHEBI:30839"/>
    </ligand>
</feature>
<feature type="domain" description="Phosphoribosyltransferase" evidence="8">
    <location>
        <begin position="45"/>
        <end position="147"/>
    </location>
</feature>
<dbReference type="SUPFAM" id="SSF53271">
    <property type="entry name" value="PRTase-like"/>
    <property type="match status" value="1"/>
</dbReference>
<dbReference type="GO" id="GO:0000287">
    <property type="term" value="F:magnesium ion binding"/>
    <property type="evidence" value="ECO:0007669"/>
    <property type="project" value="UniProtKB-UniRule"/>
</dbReference>
<dbReference type="GO" id="GO:0044205">
    <property type="term" value="P:'de novo' UMP biosynthetic process"/>
    <property type="evidence" value="ECO:0007669"/>
    <property type="project" value="UniProtKB-UniRule"/>
</dbReference>
<comment type="catalytic activity">
    <reaction evidence="7">
        <text>orotidine 5'-phosphate + diphosphate = orotate + 5-phospho-alpha-D-ribose 1-diphosphate</text>
        <dbReference type="Rhea" id="RHEA:10380"/>
        <dbReference type="ChEBI" id="CHEBI:30839"/>
        <dbReference type="ChEBI" id="CHEBI:33019"/>
        <dbReference type="ChEBI" id="CHEBI:57538"/>
        <dbReference type="ChEBI" id="CHEBI:58017"/>
        <dbReference type="EC" id="2.4.2.10"/>
    </reaction>
</comment>
<dbReference type="InterPro" id="IPR006273">
    <property type="entry name" value="Orotate_PRibTrfase_bac"/>
</dbReference>
<gene>
    <name evidence="7" type="primary">pyrE</name>
    <name evidence="9" type="ORF">C7380_1074</name>
</gene>
<dbReference type="RefSeq" id="WP_109604590.1">
    <property type="nucleotide sequence ID" value="NZ_QGGI01000007.1"/>
</dbReference>
<feature type="binding site" evidence="7">
    <location>
        <position position="145"/>
    </location>
    <ligand>
        <name>orotate</name>
        <dbReference type="ChEBI" id="CHEBI:30839"/>
    </ligand>
</feature>
<dbReference type="PANTHER" id="PTHR19278:SF9">
    <property type="entry name" value="URIDINE 5'-MONOPHOSPHATE SYNTHASE"/>
    <property type="match status" value="1"/>
</dbReference>
<evidence type="ECO:0000256" key="2">
    <source>
        <dbReference type="ARBA" id="ARBA00011971"/>
    </source>
</evidence>
<comment type="subunit">
    <text evidence="7">Homodimer.</text>
</comment>
<dbReference type="NCBIfam" id="TIGR01367">
    <property type="entry name" value="pyrE_Therm"/>
    <property type="match status" value="1"/>
</dbReference>
<dbReference type="InterPro" id="IPR023031">
    <property type="entry name" value="OPRT"/>
</dbReference>